<accession>A0AA46S314</accession>
<keyword evidence="4" id="KW-0949">S-adenosyl-L-methionine</keyword>
<dbReference type="PANTHER" id="PTHR33841:SF1">
    <property type="entry name" value="DNA METHYLTRANSFERASE A"/>
    <property type="match status" value="1"/>
</dbReference>
<dbReference type="AlphaFoldDB" id="A0AA46S314"/>
<reference evidence="8" key="1">
    <citation type="journal article" date="2022" name="Front. Microbiol.">
        <title>Species classification and novel plasmid identifications in Arcobacter cryaerophilus and Arcobacter cryaerophilus-like organisms.</title>
        <authorList>
            <person name="Zhou G."/>
            <person name="Wang M."/>
            <person name="Wang H."/>
            <person name="Chen X."/>
            <person name="Gu Y."/>
            <person name="Shao Z."/>
            <person name="Zhang J."/>
            <person name="Zhang M."/>
        </authorList>
    </citation>
    <scope>NUCLEOTIDE SEQUENCE</scope>
    <source>
        <strain evidence="8">ICDCAC48</strain>
    </source>
</reference>
<evidence type="ECO:0000256" key="5">
    <source>
        <dbReference type="ARBA" id="ARBA00047942"/>
    </source>
</evidence>
<dbReference type="GO" id="GO:0006304">
    <property type="term" value="P:DNA modification"/>
    <property type="evidence" value="ECO:0007669"/>
    <property type="project" value="InterPro"/>
</dbReference>
<evidence type="ECO:0000259" key="6">
    <source>
        <dbReference type="Pfam" id="PF07669"/>
    </source>
</evidence>
<gene>
    <name evidence="8" type="ORF">NGX11_04155</name>
</gene>
<dbReference type="InterPro" id="IPR011639">
    <property type="entry name" value="MethylTrfase_TaqI-like_dom"/>
</dbReference>
<dbReference type="Pfam" id="PF07669">
    <property type="entry name" value="Eco57I"/>
    <property type="match status" value="1"/>
</dbReference>
<feature type="domain" description="Type II methyltransferase M.TaqI-like" evidence="6">
    <location>
        <begin position="463"/>
        <end position="601"/>
    </location>
</feature>
<dbReference type="EMBL" id="CP099556">
    <property type="protein sequence ID" value="UYF44136.1"/>
    <property type="molecule type" value="Genomic_DNA"/>
</dbReference>
<feature type="domain" description="Type ISP restriction-modification enzyme LLaBIII C-terminal specificity" evidence="7">
    <location>
        <begin position="700"/>
        <end position="1079"/>
    </location>
</feature>
<dbReference type="InterPro" id="IPR050953">
    <property type="entry name" value="N4_N6_ade-DNA_methylase"/>
</dbReference>
<organism evidence="8 9">
    <name type="scientific">Aliarcobacter cryaerophilus</name>
    <dbReference type="NCBI Taxonomy" id="28198"/>
    <lineage>
        <taxon>Bacteria</taxon>
        <taxon>Pseudomonadati</taxon>
        <taxon>Campylobacterota</taxon>
        <taxon>Epsilonproteobacteria</taxon>
        <taxon>Campylobacterales</taxon>
        <taxon>Arcobacteraceae</taxon>
        <taxon>Aliarcobacter</taxon>
    </lineage>
</organism>
<protein>
    <recommendedName>
        <fullName evidence="1">site-specific DNA-methyltransferase (adenine-specific)</fullName>
        <ecNumber evidence="1">2.1.1.72</ecNumber>
    </recommendedName>
</protein>
<dbReference type="PRINTS" id="PR00507">
    <property type="entry name" value="N12N6MTFRASE"/>
</dbReference>
<dbReference type="GO" id="GO:0009007">
    <property type="term" value="F:site-specific DNA-methyltransferase (adenine-specific) activity"/>
    <property type="evidence" value="ECO:0007669"/>
    <property type="project" value="UniProtKB-EC"/>
</dbReference>
<keyword evidence="2 8" id="KW-0489">Methyltransferase</keyword>
<dbReference type="InterPro" id="IPR041635">
    <property type="entry name" value="Type_ISP_LLaBIII_C"/>
</dbReference>
<dbReference type="REBASE" id="668251">
    <property type="entry name" value="Acr48ORF4155P"/>
</dbReference>
<evidence type="ECO:0000256" key="1">
    <source>
        <dbReference type="ARBA" id="ARBA00011900"/>
    </source>
</evidence>
<dbReference type="PANTHER" id="PTHR33841">
    <property type="entry name" value="DNA METHYLTRANSFERASE YEEA-RELATED"/>
    <property type="match status" value="1"/>
</dbReference>
<dbReference type="SUPFAM" id="SSF53335">
    <property type="entry name" value="S-adenosyl-L-methionine-dependent methyltransferases"/>
    <property type="match status" value="1"/>
</dbReference>
<evidence type="ECO:0000256" key="2">
    <source>
        <dbReference type="ARBA" id="ARBA00022603"/>
    </source>
</evidence>
<dbReference type="Gene3D" id="3.40.50.150">
    <property type="entry name" value="Vaccinia Virus protein VP39"/>
    <property type="match status" value="1"/>
</dbReference>
<sequence length="1085" mass="125247">MQKLHNYIENINRLFTTGNAREHSYRGDLQDLLNKIIDDKDIVVTNEPARIVNVGAPDYSITKKDIPIGYIEAKDINKPLNSKDYTEQFDRYKNALDNLIITDYMDFWFYKSGELTNKIKIAKIEDDKIVAVEENFTLFINSIKSFTTQISQTITSPSKLAKMMAGKARLLQNVIERAIISQDESDANNSLREQLEVFKATLIHDITPESFADIYAQTIAYGMFAARLHDDTMDTFSRQEAVFLIPKSNPFLRGLFNYVSGAECDDRIIWIIDSLAEIFLATDVKKLLDGFSQKSGMNDPIIHFYETFLSEYNPALRKSRGVWYTPQAVVNFIVRACDEVLKDEFDLSDGLSDETKIKIKVDDINSGYTKSGQKIKKELEIHKVQILDPATGTGTFLAETIKFIKKDFWGGSWSSYVEEHLIPRLNGFELLMASYAMAHLKLDLLLLETGYKPSKEQKRFNIFLTNSLEEHHESSGNLFASYLANESKEADRVKKDVPVMVVMGNPPYSGESSNKNDFIDKLLEDYKKESDGRKLQEKNSKWLNDDYVKFIRYSESYIEKNEEGILGFITNHSYIDNPTFRGMRYHLLKTFDKIYIIDLHGNSKKKEVCPDGSKDENVFDIMQGVAIIIGIKKKQKNKKLAELYLCDIYGKRDFKYDYLEKNSLKTLPFGKIGYKEPDFYFFKQNLGLSVDYEKFFSLNKIFKISGAGMVSKRDSLAYQYKREDVEEVVKNIYELSCEDIKNKYNKVSWDSRDGKVEFCKKSIMQTGINNELFVQVNFRPFDYRWTYYTGISKGFIGWPVEQVMKHFINKKNIGLVFSRQSIKHWNNIFITELIGEFNLTGSAGSLGSGYYHPLYLYPDENSLTNEPVPNFNMDIIKDIEKSLNLNFGNCTLVQSLENSGGTEVPLPKEKIGQSEVLLPKKEFQALDLFDYIYAVLHSPSYREKYKEFLKIDFPRVPYPKPETFWQLVSLGGKLRSLHLLEDTSIDERIIDIKGEGELLIKNSLNKKDFSIENAQVELRLNDEVSVVNIPLVAWEFYIGGYQPAQKWLKDRVGRVLSRADMKHYNRIINALCKTDLIMKKIDELL</sequence>
<dbReference type="GO" id="GO:0032259">
    <property type="term" value="P:methylation"/>
    <property type="evidence" value="ECO:0007669"/>
    <property type="project" value="UniProtKB-KW"/>
</dbReference>
<evidence type="ECO:0000259" key="7">
    <source>
        <dbReference type="Pfam" id="PF18135"/>
    </source>
</evidence>
<evidence type="ECO:0000256" key="3">
    <source>
        <dbReference type="ARBA" id="ARBA00022679"/>
    </source>
</evidence>
<evidence type="ECO:0000313" key="8">
    <source>
        <dbReference type="EMBL" id="UYF44136.1"/>
    </source>
</evidence>
<dbReference type="InterPro" id="IPR029063">
    <property type="entry name" value="SAM-dependent_MTases_sf"/>
</dbReference>
<dbReference type="EC" id="2.1.1.72" evidence="1"/>
<proteinExistence type="predicted"/>
<dbReference type="Proteomes" id="UP001164100">
    <property type="component" value="Chromosome"/>
</dbReference>
<dbReference type="RefSeq" id="WP_263514950.1">
    <property type="nucleotide sequence ID" value="NZ_CP099556.1"/>
</dbReference>
<keyword evidence="3" id="KW-0808">Transferase</keyword>
<name>A0AA46S314_9BACT</name>
<evidence type="ECO:0000256" key="4">
    <source>
        <dbReference type="ARBA" id="ARBA00022691"/>
    </source>
</evidence>
<dbReference type="Pfam" id="PF18135">
    <property type="entry name" value="Type_ISP_C"/>
    <property type="match status" value="1"/>
</dbReference>
<comment type="catalytic activity">
    <reaction evidence="5">
        <text>a 2'-deoxyadenosine in DNA + S-adenosyl-L-methionine = an N(6)-methyl-2'-deoxyadenosine in DNA + S-adenosyl-L-homocysteine + H(+)</text>
        <dbReference type="Rhea" id="RHEA:15197"/>
        <dbReference type="Rhea" id="RHEA-COMP:12418"/>
        <dbReference type="Rhea" id="RHEA-COMP:12419"/>
        <dbReference type="ChEBI" id="CHEBI:15378"/>
        <dbReference type="ChEBI" id="CHEBI:57856"/>
        <dbReference type="ChEBI" id="CHEBI:59789"/>
        <dbReference type="ChEBI" id="CHEBI:90615"/>
        <dbReference type="ChEBI" id="CHEBI:90616"/>
        <dbReference type="EC" id="2.1.1.72"/>
    </reaction>
</comment>
<evidence type="ECO:0000313" key="9">
    <source>
        <dbReference type="Proteomes" id="UP001164100"/>
    </source>
</evidence>